<dbReference type="InterPro" id="IPR010903">
    <property type="entry name" value="DUF1517"/>
</dbReference>
<dbReference type="InterPro" id="IPR053023">
    <property type="entry name" value="FLAP_modulator"/>
</dbReference>
<dbReference type="PANTHER" id="PTHR33975:SF2">
    <property type="entry name" value="MYELIN-ASSOCIATED OLIGODENDROCYTE BASIC PROTEIN"/>
    <property type="match status" value="1"/>
</dbReference>
<dbReference type="PANTHER" id="PTHR33975">
    <property type="entry name" value="MYELIN-ASSOCIATED OLIGODENDROCYTE BASIC PROTEIN"/>
    <property type="match status" value="1"/>
</dbReference>
<evidence type="ECO:0000313" key="2">
    <source>
        <dbReference type="EMBL" id="CAD9222062.1"/>
    </source>
</evidence>
<dbReference type="AlphaFoldDB" id="A0A7S1T647"/>
<reference evidence="2" key="1">
    <citation type="submission" date="2021-01" db="EMBL/GenBank/DDBJ databases">
        <authorList>
            <person name="Corre E."/>
            <person name="Pelletier E."/>
            <person name="Niang G."/>
            <person name="Scheremetjew M."/>
            <person name="Finn R."/>
            <person name="Kale V."/>
            <person name="Holt S."/>
            <person name="Cochrane G."/>
            <person name="Meng A."/>
            <person name="Brown T."/>
            <person name="Cohen L."/>
        </authorList>
    </citation>
    <scope>NUCLEOTIDE SEQUENCE</scope>
    <source>
        <strain evidence="2">SAG 36.94</strain>
    </source>
</reference>
<dbReference type="Pfam" id="PF07466">
    <property type="entry name" value="DUF1517"/>
    <property type="match status" value="1"/>
</dbReference>
<dbReference type="EMBL" id="HBGH01000915">
    <property type="protein sequence ID" value="CAD9222062.1"/>
    <property type="molecule type" value="Transcribed_RNA"/>
</dbReference>
<feature type="transmembrane region" description="Helical" evidence="1">
    <location>
        <begin position="150"/>
        <end position="175"/>
    </location>
</feature>
<keyword evidence="1" id="KW-1133">Transmembrane helix</keyword>
<keyword evidence="1" id="KW-0812">Transmembrane</keyword>
<feature type="transmembrane region" description="Helical" evidence="1">
    <location>
        <begin position="72"/>
        <end position="92"/>
    </location>
</feature>
<organism evidence="2">
    <name type="scientific">Compsopogon caeruleus</name>
    <dbReference type="NCBI Taxonomy" id="31354"/>
    <lineage>
        <taxon>Eukaryota</taxon>
        <taxon>Rhodophyta</taxon>
        <taxon>Compsopogonophyceae</taxon>
        <taxon>Compsopogonales</taxon>
        <taxon>Compsopogonaceae</taxon>
        <taxon>Compsopogon</taxon>
    </lineage>
</organism>
<accession>A0A7S1T647</accession>
<proteinExistence type="predicted"/>
<name>A0A7S1T647_9RHOD</name>
<gene>
    <name evidence="2" type="ORF">CCAE0312_LOCUS456</name>
</gene>
<evidence type="ECO:0008006" key="3">
    <source>
        <dbReference type="Google" id="ProtNLM"/>
    </source>
</evidence>
<sequence>MEGAQVMFVVGGNGSVVQRVGDVGFRWGVCRFEKKEKKGIVVRRRVYGMSLGHEHSHGEEGQAGRHPWWSGMVSSLAVLGAVAAVLASNAVFPPGEAWAASTGGRVGGSQFRSVPSAPSRSYGGGGGGGGGYFLPSAPVVPVMPFYSPFYFFPGVAVPFGGLAPVLLLAGGALAVMSLVNRVGSWVGSEADEEDIYGDTTTSVSVVKVGLLSSAKMLQTDLNEIARTADTGSSRGLHKVLQDTVLALVRNPEFWTHGSTSSKSMPLSRAESEFTRVSMDTRSKIREETLTNVDQLKRETAKRLSEVDALNQAPAEYIVVTILVASTGNLRLPGRVREPDDLRSALKALGSIAPDSIQGLEVLWSPQAENSTLTEAELLLDNPELHRI</sequence>
<evidence type="ECO:0000256" key="1">
    <source>
        <dbReference type="SAM" id="Phobius"/>
    </source>
</evidence>
<keyword evidence="1" id="KW-0472">Membrane</keyword>
<protein>
    <recommendedName>
        <fullName evidence="3">DUF1517 domain-containing protein</fullName>
    </recommendedName>
</protein>